<feature type="domain" description="RNA polymerase sigma-70 region 2" evidence="7">
    <location>
        <begin position="22"/>
        <end position="88"/>
    </location>
</feature>
<feature type="domain" description="RNA polymerase sigma factor 70 region 4 type 2" evidence="8">
    <location>
        <begin position="117"/>
        <end position="169"/>
    </location>
</feature>
<keyword evidence="3 6" id="KW-0731">Sigma factor</keyword>
<dbReference type="InterPro" id="IPR013249">
    <property type="entry name" value="RNA_pol_sigma70_r4_t2"/>
</dbReference>
<dbReference type="Proteomes" id="UP000326354">
    <property type="component" value="Chromosome"/>
</dbReference>
<evidence type="ECO:0000259" key="7">
    <source>
        <dbReference type="Pfam" id="PF04542"/>
    </source>
</evidence>
<proteinExistence type="inferred from homology"/>
<evidence type="ECO:0000313" key="9">
    <source>
        <dbReference type="EMBL" id="BBM82460.1"/>
    </source>
</evidence>
<organism evidence="9 10">
    <name type="scientific">Uabimicrobium amorphum</name>
    <dbReference type="NCBI Taxonomy" id="2596890"/>
    <lineage>
        <taxon>Bacteria</taxon>
        <taxon>Pseudomonadati</taxon>
        <taxon>Planctomycetota</taxon>
        <taxon>Candidatus Uabimicrobiia</taxon>
        <taxon>Candidatus Uabimicrobiales</taxon>
        <taxon>Candidatus Uabimicrobiaceae</taxon>
        <taxon>Candidatus Uabimicrobium</taxon>
    </lineage>
</organism>
<dbReference type="NCBIfam" id="TIGR02937">
    <property type="entry name" value="sigma70-ECF"/>
    <property type="match status" value="1"/>
</dbReference>
<dbReference type="Pfam" id="PF04542">
    <property type="entry name" value="Sigma70_r2"/>
    <property type="match status" value="1"/>
</dbReference>
<dbReference type="GO" id="GO:0016987">
    <property type="term" value="F:sigma factor activity"/>
    <property type="evidence" value="ECO:0007669"/>
    <property type="project" value="UniProtKB-KW"/>
</dbReference>
<dbReference type="InterPro" id="IPR013325">
    <property type="entry name" value="RNA_pol_sigma_r2"/>
</dbReference>
<evidence type="ECO:0000256" key="4">
    <source>
        <dbReference type="ARBA" id="ARBA00023125"/>
    </source>
</evidence>
<gene>
    <name evidence="9" type="ORF">UABAM_00803</name>
</gene>
<accession>A0A5S9IJZ5</accession>
<dbReference type="PANTHER" id="PTHR43133">
    <property type="entry name" value="RNA POLYMERASE ECF-TYPE SIGMA FACTO"/>
    <property type="match status" value="1"/>
</dbReference>
<evidence type="ECO:0000256" key="1">
    <source>
        <dbReference type="ARBA" id="ARBA00010641"/>
    </source>
</evidence>
<dbReference type="InterPro" id="IPR000838">
    <property type="entry name" value="RNA_pol_sigma70_ECF_CS"/>
</dbReference>
<dbReference type="GO" id="GO:0003677">
    <property type="term" value="F:DNA binding"/>
    <property type="evidence" value="ECO:0007669"/>
    <property type="project" value="UniProtKB-KW"/>
</dbReference>
<keyword evidence="2 6" id="KW-0805">Transcription regulation</keyword>
<comment type="similarity">
    <text evidence="1 6">Belongs to the sigma-70 factor family. ECF subfamily.</text>
</comment>
<dbReference type="SUPFAM" id="SSF88659">
    <property type="entry name" value="Sigma3 and sigma4 domains of RNA polymerase sigma factors"/>
    <property type="match status" value="1"/>
</dbReference>
<dbReference type="InterPro" id="IPR039425">
    <property type="entry name" value="RNA_pol_sigma-70-like"/>
</dbReference>
<dbReference type="Gene3D" id="1.10.1740.10">
    <property type="match status" value="1"/>
</dbReference>
<evidence type="ECO:0000256" key="5">
    <source>
        <dbReference type="ARBA" id="ARBA00023163"/>
    </source>
</evidence>
<reference evidence="9 10" key="1">
    <citation type="submission" date="2019-08" db="EMBL/GenBank/DDBJ databases">
        <title>Complete genome sequence of Candidatus Uab amorphum.</title>
        <authorList>
            <person name="Shiratori T."/>
            <person name="Suzuki S."/>
            <person name="Kakizawa Y."/>
            <person name="Ishida K."/>
        </authorList>
    </citation>
    <scope>NUCLEOTIDE SEQUENCE [LARGE SCALE GENOMIC DNA]</scope>
    <source>
        <strain evidence="9 10">SRT547</strain>
    </source>
</reference>
<keyword evidence="4 6" id="KW-0238">DNA-binding</keyword>
<dbReference type="InterPro" id="IPR013324">
    <property type="entry name" value="RNA_pol_sigma_r3/r4-like"/>
</dbReference>
<dbReference type="KEGG" id="uam:UABAM_00803"/>
<evidence type="ECO:0000256" key="2">
    <source>
        <dbReference type="ARBA" id="ARBA00023015"/>
    </source>
</evidence>
<evidence type="ECO:0000256" key="3">
    <source>
        <dbReference type="ARBA" id="ARBA00023082"/>
    </source>
</evidence>
<keyword evidence="10" id="KW-1185">Reference proteome</keyword>
<dbReference type="InterPro" id="IPR014284">
    <property type="entry name" value="RNA_pol_sigma-70_dom"/>
</dbReference>
<evidence type="ECO:0000259" key="8">
    <source>
        <dbReference type="Pfam" id="PF08281"/>
    </source>
</evidence>
<protein>
    <recommendedName>
        <fullName evidence="6">RNA polymerase sigma factor</fullName>
    </recommendedName>
</protein>
<dbReference type="SUPFAM" id="SSF88946">
    <property type="entry name" value="Sigma2 domain of RNA polymerase sigma factors"/>
    <property type="match status" value="1"/>
</dbReference>
<dbReference type="InterPro" id="IPR036388">
    <property type="entry name" value="WH-like_DNA-bd_sf"/>
</dbReference>
<dbReference type="PANTHER" id="PTHR43133:SF8">
    <property type="entry name" value="RNA POLYMERASE SIGMA FACTOR HI_1459-RELATED"/>
    <property type="match status" value="1"/>
</dbReference>
<dbReference type="GO" id="GO:0006352">
    <property type="term" value="P:DNA-templated transcription initiation"/>
    <property type="evidence" value="ECO:0007669"/>
    <property type="project" value="InterPro"/>
</dbReference>
<dbReference type="RefSeq" id="WP_173013122.1">
    <property type="nucleotide sequence ID" value="NZ_AP019860.1"/>
</dbReference>
<keyword evidence="5 6" id="KW-0804">Transcription</keyword>
<evidence type="ECO:0000256" key="6">
    <source>
        <dbReference type="RuleBase" id="RU000716"/>
    </source>
</evidence>
<dbReference type="EMBL" id="AP019860">
    <property type="protein sequence ID" value="BBM82460.1"/>
    <property type="molecule type" value="Genomic_DNA"/>
</dbReference>
<dbReference type="InterPro" id="IPR007627">
    <property type="entry name" value="RNA_pol_sigma70_r2"/>
</dbReference>
<evidence type="ECO:0000313" key="10">
    <source>
        <dbReference type="Proteomes" id="UP000326354"/>
    </source>
</evidence>
<dbReference type="Pfam" id="PF08281">
    <property type="entry name" value="Sigma70_r4_2"/>
    <property type="match status" value="1"/>
</dbReference>
<dbReference type="AlphaFoldDB" id="A0A5S9IJZ5"/>
<dbReference type="CDD" id="cd06171">
    <property type="entry name" value="Sigma70_r4"/>
    <property type="match status" value="1"/>
</dbReference>
<sequence>MQSEEDLIHSFIGGNDDAFRQLVEKYQGPLLNYLYRFTGKYEVAEEIVQDTFLVVFQKIDSFKKNSSFRAWLYAIATNHASNYLRKHAPVYNNEALNMASNVLFEPSEKTIEKERALAVQQALKTLPEKQRAIFILRFYQQFTYEEIADTLKCPIGTVKSRICYTLQKLKGILSSHEE</sequence>
<name>A0A5S9IJZ5_UABAM</name>
<dbReference type="PROSITE" id="PS01063">
    <property type="entry name" value="SIGMA70_ECF"/>
    <property type="match status" value="1"/>
</dbReference>
<dbReference type="Gene3D" id="1.10.10.10">
    <property type="entry name" value="Winged helix-like DNA-binding domain superfamily/Winged helix DNA-binding domain"/>
    <property type="match status" value="1"/>
</dbReference>